<evidence type="ECO:0000256" key="1">
    <source>
        <dbReference type="SAM" id="MobiDB-lite"/>
    </source>
</evidence>
<evidence type="ECO:0000313" key="2">
    <source>
        <dbReference type="EMBL" id="QQO91866.1"/>
    </source>
</evidence>
<dbReference type="Proteomes" id="UP000595566">
    <property type="component" value="Segment"/>
</dbReference>
<keyword evidence="3" id="KW-1185">Reference proteome</keyword>
<dbReference type="EMBL" id="MW353175">
    <property type="protein sequence ID" value="QQO91866.1"/>
    <property type="molecule type" value="Genomic_DNA"/>
</dbReference>
<evidence type="ECO:0008006" key="4">
    <source>
        <dbReference type="Google" id="ProtNLM"/>
    </source>
</evidence>
<protein>
    <recommendedName>
        <fullName evidence="4">DUF5872 domain-containing protein</fullName>
    </recommendedName>
</protein>
<organism evidence="2 3">
    <name type="scientific">Flavobacterium phage vB_FspM_immuto_2-6A</name>
    <dbReference type="NCBI Taxonomy" id="2801477"/>
    <lineage>
        <taxon>Viruses</taxon>
        <taxon>Duplodnaviria</taxon>
        <taxon>Heunggongvirae</taxon>
        <taxon>Uroviricota</taxon>
        <taxon>Caudoviricetes</taxon>
        <taxon>Immutovirus</taxon>
        <taxon>Immutovirus immuto</taxon>
    </lineage>
</organism>
<sequence>MGKVNKAYIENIIKEILSEKKADRCLRIARQKYDKPSAYRSGAIVRCRKGDIWKDLKEADDPQAGKAAPYGSGYAKVKQAIQELLQEDETLHKWFSRKGAKGKSKGWVDCNAPDGKGGYKSCGRQEGEKRSKYPACRPTPSQCKTKGKGKTWGKAK</sequence>
<proteinExistence type="predicted"/>
<feature type="compositionally biased region" description="Basic residues" evidence="1">
    <location>
        <begin position="145"/>
        <end position="156"/>
    </location>
</feature>
<reference evidence="2 3" key="1">
    <citation type="submission" date="2020-12" db="EMBL/GenBank/DDBJ databases">
        <title>Dynamics of Baltic Sea phages driven by environmental changes.</title>
        <authorList>
            <person name="Hoetzinger M."/>
            <person name="Nilsson E."/>
            <person name="Holmfeldt K."/>
        </authorList>
    </citation>
    <scope>NUCLEOTIDE SEQUENCE [LARGE SCALE GENOMIC DNA]</scope>
</reference>
<evidence type="ECO:0000313" key="3">
    <source>
        <dbReference type="Proteomes" id="UP000595566"/>
    </source>
</evidence>
<gene>
    <name evidence="2" type="ORF">immuto26A_187</name>
</gene>
<name>A0A7T8ERM2_9CAUD</name>
<accession>A0A7T8ERM2</accession>
<feature type="region of interest" description="Disordered" evidence="1">
    <location>
        <begin position="99"/>
        <end position="156"/>
    </location>
</feature>